<organism evidence="1">
    <name type="scientific">bioreactor metagenome</name>
    <dbReference type="NCBI Taxonomy" id="1076179"/>
    <lineage>
        <taxon>unclassified sequences</taxon>
        <taxon>metagenomes</taxon>
        <taxon>ecological metagenomes</taxon>
    </lineage>
</organism>
<proteinExistence type="predicted"/>
<dbReference type="EMBL" id="VSSQ01065812">
    <property type="protein sequence ID" value="MPN18471.1"/>
    <property type="molecule type" value="Genomic_DNA"/>
</dbReference>
<protein>
    <recommendedName>
        <fullName evidence="2">DUF5723 domain-containing protein</fullName>
    </recommendedName>
</protein>
<name>A0A645FVC4_9ZZZZ</name>
<gene>
    <name evidence="1" type="ORF">SDC9_165831</name>
</gene>
<dbReference type="AlphaFoldDB" id="A0A645FVC4"/>
<evidence type="ECO:0008006" key="2">
    <source>
        <dbReference type="Google" id="ProtNLM"/>
    </source>
</evidence>
<comment type="caution">
    <text evidence="1">The sequence shown here is derived from an EMBL/GenBank/DDBJ whole genome shotgun (WGS) entry which is preliminary data.</text>
</comment>
<evidence type="ECO:0000313" key="1">
    <source>
        <dbReference type="EMBL" id="MPN18471.1"/>
    </source>
</evidence>
<reference evidence="1" key="1">
    <citation type="submission" date="2019-08" db="EMBL/GenBank/DDBJ databases">
        <authorList>
            <person name="Kucharzyk K."/>
            <person name="Murdoch R.W."/>
            <person name="Higgins S."/>
            <person name="Loffler F."/>
        </authorList>
    </citation>
    <scope>NUCLEOTIDE SEQUENCE</scope>
</reference>
<accession>A0A645FVC4</accession>
<sequence length="200" mass="21449">MNDSDPATAFMRETSLAAGWGLPIDVGANLNLPLGLRVSAVARNLNAVYTMRDYSELGGWLNEMAALAGMEPVYDDTAPTTTVGAEYTYEIPWTLDVGLGWMPNLGALKPSLAVDLTDALGVLENPEQLWNNLTAGVELKLLSFLSARGGFNKGYWSLGVGLDVLLVHVDASYFIREYGANIGDKPIDALTVRVNIGIDG</sequence>